<keyword evidence="8" id="KW-1133">Transmembrane helix</keyword>
<evidence type="ECO:0000256" key="2">
    <source>
        <dbReference type="ARBA" id="ARBA00004167"/>
    </source>
</evidence>
<reference evidence="16 17" key="1">
    <citation type="journal article" date="2012" name="BMC Genomics">
        <title>Comparative genomics of the white-rot fungi, Phanerochaete carnosa and P. chrysosporium, to elucidate the genetic basis of the distinct wood types they colonize.</title>
        <authorList>
            <person name="Suzuki H."/>
            <person name="MacDonald J."/>
            <person name="Syed K."/>
            <person name="Salamov A."/>
            <person name="Hori C."/>
            <person name="Aerts A."/>
            <person name="Henrissat B."/>
            <person name="Wiebenga A."/>
            <person name="vanKuyk P.A."/>
            <person name="Barry K."/>
            <person name="Lindquist E."/>
            <person name="LaButti K."/>
            <person name="Lapidus A."/>
            <person name="Lucas S."/>
            <person name="Coutinho P."/>
            <person name="Gong Y."/>
            <person name="Samejima M."/>
            <person name="Mahadevan R."/>
            <person name="Abou-Zaid M."/>
            <person name="de Vries R.P."/>
            <person name="Igarashi K."/>
            <person name="Yadav J.S."/>
            <person name="Grigoriev I.V."/>
            <person name="Master E.R."/>
        </authorList>
    </citation>
    <scope>NUCLEOTIDE SEQUENCE [LARGE SCALE GENOMIC DNA]</scope>
    <source>
        <strain evidence="16 17">HHB-10118-sp</strain>
    </source>
</reference>
<feature type="chain" id="PRO_5003890318" description="Cytochrome P450" evidence="15">
    <location>
        <begin position="27"/>
        <end position="505"/>
    </location>
</feature>
<accession>K5XCQ2</accession>
<evidence type="ECO:0000256" key="13">
    <source>
        <dbReference type="PIRSR" id="PIRSR602401-1"/>
    </source>
</evidence>
<evidence type="ECO:0000256" key="3">
    <source>
        <dbReference type="ARBA" id="ARBA00005179"/>
    </source>
</evidence>
<dbReference type="GO" id="GO:0016020">
    <property type="term" value="C:membrane"/>
    <property type="evidence" value="ECO:0007669"/>
    <property type="project" value="UniProtKB-SubCell"/>
</dbReference>
<feature type="signal peptide" evidence="15">
    <location>
        <begin position="1"/>
        <end position="26"/>
    </location>
</feature>
<sequence>METLAIVLLSASFILLAHWLATKTRSHHYPPGPKPLPILGNLLNAPSKQQWKTYAAWKILYGDTISFTILGQRIVVLNSLEAAIDLLEKKSAIYSDRPRMFMVGELLGWAQQLVFSPYNEHFRNMRKLLHRHLGSRGQLEKMEPYHELIEAAAARFLVQTLQDDGTDFRRLHNNVHNTAGAFTLRIGYGYNVGEGKDELVEMMDEALIGFDAAAVPGAFLVDIIPALKWVPSWFPGAAWKRRAQEWRSLFEQMTEIPYAMAKEQALQGTGTESIVSQNLHQDMSPEQEYDLKMAVASLYGGGSDTTVAVILSFLLAMTLYPEVQKKAQQEIDSVIGGDRLPLIHDRDQLPYVQALISEVFRWNPIVPLGIPHRSTEDDTYRGYFIPKGSIVVVNMWHLFQDPEIYPEPEAFKPERFLGANPQQDIRLFNFGLGRRICPGLNLAEASIFASCAMILAVFDIQKVVEDGKVATPDFAFGTGAVSHPLPFKCAIKPRSKKAEALILGR</sequence>
<dbReference type="GeneID" id="18908269"/>
<evidence type="ECO:0000256" key="4">
    <source>
        <dbReference type="ARBA" id="ARBA00010617"/>
    </source>
</evidence>
<dbReference type="OrthoDB" id="2789670at2759"/>
<dbReference type="GO" id="GO:0004497">
    <property type="term" value="F:monooxygenase activity"/>
    <property type="evidence" value="ECO:0007669"/>
    <property type="project" value="UniProtKB-KW"/>
</dbReference>
<dbReference type="Gene3D" id="1.10.630.10">
    <property type="entry name" value="Cytochrome P450"/>
    <property type="match status" value="1"/>
</dbReference>
<dbReference type="EMBL" id="JH930468">
    <property type="protein sequence ID" value="EKM60777.1"/>
    <property type="molecule type" value="Genomic_DNA"/>
</dbReference>
<evidence type="ECO:0000256" key="8">
    <source>
        <dbReference type="ARBA" id="ARBA00022989"/>
    </source>
</evidence>
<dbReference type="HOGENOM" id="CLU_001570_2_3_1"/>
<organism evidence="16 17">
    <name type="scientific">Phanerochaete carnosa (strain HHB-10118-sp)</name>
    <name type="common">White-rot fungus</name>
    <name type="synonym">Peniophora carnosa</name>
    <dbReference type="NCBI Taxonomy" id="650164"/>
    <lineage>
        <taxon>Eukaryota</taxon>
        <taxon>Fungi</taxon>
        <taxon>Dikarya</taxon>
        <taxon>Basidiomycota</taxon>
        <taxon>Agaricomycotina</taxon>
        <taxon>Agaricomycetes</taxon>
        <taxon>Polyporales</taxon>
        <taxon>Phanerochaetaceae</taxon>
        <taxon>Phanerochaete</taxon>
    </lineage>
</organism>
<dbReference type="AlphaFoldDB" id="K5XCQ2"/>
<comment type="subcellular location">
    <subcellularLocation>
        <location evidence="2">Membrane</location>
        <topology evidence="2">Single-pass membrane protein</topology>
    </subcellularLocation>
</comment>
<keyword evidence="6" id="KW-0812">Transmembrane</keyword>
<evidence type="ECO:0000256" key="14">
    <source>
        <dbReference type="RuleBase" id="RU000461"/>
    </source>
</evidence>
<keyword evidence="15" id="KW-0732">Signal</keyword>
<dbReference type="RefSeq" id="XP_007390223.1">
    <property type="nucleotide sequence ID" value="XM_007390161.1"/>
</dbReference>
<keyword evidence="7 13" id="KW-0479">Metal-binding</keyword>
<dbReference type="SUPFAM" id="SSF48264">
    <property type="entry name" value="Cytochrome P450"/>
    <property type="match status" value="1"/>
</dbReference>
<dbReference type="GO" id="GO:0016705">
    <property type="term" value="F:oxidoreductase activity, acting on paired donors, with incorporation or reduction of molecular oxygen"/>
    <property type="evidence" value="ECO:0007669"/>
    <property type="project" value="InterPro"/>
</dbReference>
<dbReference type="Pfam" id="PF00067">
    <property type="entry name" value="p450"/>
    <property type="match status" value="1"/>
</dbReference>
<dbReference type="PANTHER" id="PTHR46300">
    <property type="entry name" value="P450, PUTATIVE (EUROFUNG)-RELATED-RELATED"/>
    <property type="match status" value="1"/>
</dbReference>
<dbReference type="InterPro" id="IPR017972">
    <property type="entry name" value="Cyt_P450_CS"/>
</dbReference>
<dbReference type="PANTHER" id="PTHR46300:SF7">
    <property type="entry name" value="P450, PUTATIVE (EUROFUNG)-RELATED"/>
    <property type="match status" value="1"/>
</dbReference>
<feature type="binding site" description="axial binding residue" evidence="13">
    <location>
        <position position="437"/>
    </location>
    <ligand>
        <name>heme</name>
        <dbReference type="ChEBI" id="CHEBI:30413"/>
    </ligand>
    <ligandPart>
        <name>Fe</name>
        <dbReference type="ChEBI" id="CHEBI:18248"/>
    </ligandPart>
</feature>
<keyword evidence="17" id="KW-1185">Reference proteome</keyword>
<evidence type="ECO:0000256" key="5">
    <source>
        <dbReference type="ARBA" id="ARBA00022617"/>
    </source>
</evidence>
<dbReference type="GO" id="GO:0020037">
    <property type="term" value="F:heme binding"/>
    <property type="evidence" value="ECO:0007669"/>
    <property type="project" value="InterPro"/>
</dbReference>
<evidence type="ECO:0000256" key="6">
    <source>
        <dbReference type="ARBA" id="ARBA00022692"/>
    </source>
</evidence>
<evidence type="ECO:0000256" key="10">
    <source>
        <dbReference type="ARBA" id="ARBA00023004"/>
    </source>
</evidence>
<proteinExistence type="inferred from homology"/>
<dbReference type="InterPro" id="IPR001128">
    <property type="entry name" value="Cyt_P450"/>
</dbReference>
<keyword evidence="12" id="KW-0472">Membrane</keyword>
<evidence type="ECO:0000256" key="11">
    <source>
        <dbReference type="ARBA" id="ARBA00023033"/>
    </source>
</evidence>
<keyword evidence="9 14" id="KW-0560">Oxidoreductase</keyword>
<dbReference type="InParanoid" id="K5XCQ2"/>
<keyword evidence="5 13" id="KW-0349">Heme</keyword>
<dbReference type="KEGG" id="pco:PHACADRAFT_133539"/>
<keyword evidence="10 13" id="KW-0408">Iron</keyword>
<dbReference type="CDD" id="cd11065">
    <property type="entry name" value="CYP64-like"/>
    <property type="match status" value="1"/>
</dbReference>
<dbReference type="Proteomes" id="UP000008370">
    <property type="component" value="Unassembled WGS sequence"/>
</dbReference>
<evidence type="ECO:0000256" key="1">
    <source>
        <dbReference type="ARBA" id="ARBA00001971"/>
    </source>
</evidence>
<name>K5XCQ2_PHACS</name>
<evidence type="ECO:0000256" key="12">
    <source>
        <dbReference type="ARBA" id="ARBA00023136"/>
    </source>
</evidence>
<evidence type="ECO:0000256" key="9">
    <source>
        <dbReference type="ARBA" id="ARBA00023002"/>
    </source>
</evidence>
<dbReference type="PROSITE" id="PS00086">
    <property type="entry name" value="CYTOCHROME_P450"/>
    <property type="match status" value="1"/>
</dbReference>
<evidence type="ECO:0008006" key="18">
    <source>
        <dbReference type="Google" id="ProtNLM"/>
    </source>
</evidence>
<comment type="cofactor">
    <cofactor evidence="1 13">
        <name>heme</name>
        <dbReference type="ChEBI" id="CHEBI:30413"/>
    </cofactor>
</comment>
<dbReference type="PRINTS" id="PR00385">
    <property type="entry name" value="P450"/>
</dbReference>
<dbReference type="InterPro" id="IPR050364">
    <property type="entry name" value="Cytochrome_P450_fung"/>
</dbReference>
<dbReference type="InterPro" id="IPR002401">
    <property type="entry name" value="Cyt_P450_E_grp-I"/>
</dbReference>
<comment type="pathway">
    <text evidence="3">Secondary metabolite biosynthesis.</text>
</comment>
<gene>
    <name evidence="16" type="ORF">PHACADRAFT_133539</name>
</gene>
<comment type="similarity">
    <text evidence="4 14">Belongs to the cytochrome P450 family.</text>
</comment>
<dbReference type="GO" id="GO:0005506">
    <property type="term" value="F:iron ion binding"/>
    <property type="evidence" value="ECO:0007669"/>
    <property type="project" value="InterPro"/>
</dbReference>
<evidence type="ECO:0000313" key="17">
    <source>
        <dbReference type="Proteomes" id="UP000008370"/>
    </source>
</evidence>
<dbReference type="PRINTS" id="PR00463">
    <property type="entry name" value="EP450I"/>
</dbReference>
<keyword evidence="11 14" id="KW-0503">Monooxygenase</keyword>
<protein>
    <recommendedName>
        <fullName evidence="18">Cytochrome P450</fullName>
    </recommendedName>
</protein>
<evidence type="ECO:0000256" key="7">
    <source>
        <dbReference type="ARBA" id="ARBA00022723"/>
    </source>
</evidence>
<evidence type="ECO:0000313" key="16">
    <source>
        <dbReference type="EMBL" id="EKM60777.1"/>
    </source>
</evidence>
<dbReference type="InterPro" id="IPR036396">
    <property type="entry name" value="Cyt_P450_sf"/>
</dbReference>
<evidence type="ECO:0000256" key="15">
    <source>
        <dbReference type="SAM" id="SignalP"/>
    </source>
</evidence>